<dbReference type="InterPro" id="IPR027417">
    <property type="entry name" value="P-loop_NTPase"/>
</dbReference>
<dbReference type="AlphaFoldDB" id="A0A6B2M0U7"/>
<evidence type="ECO:0000313" key="8">
    <source>
        <dbReference type="Proteomes" id="UP000478417"/>
    </source>
</evidence>
<keyword evidence="2" id="KW-0067">ATP-binding</keyword>
<dbReference type="GO" id="GO:0051603">
    <property type="term" value="P:proteolysis involved in protein catabolic process"/>
    <property type="evidence" value="ECO:0007669"/>
    <property type="project" value="TreeGrafter"/>
</dbReference>
<dbReference type="SMART" id="SM00382">
    <property type="entry name" value="AAA"/>
    <property type="match status" value="1"/>
</dbReference>
<evidence type="ECO:0000259" key="6">
    <source>
        <dbReference type="SMART" id="SM01086"/>
    </source>
</evidence>
<dbReference type="GO" id="GO:0016887">
    <property type="term" value="F:ATP hydrolysis activity"/>
    <property type="evidence" value="ECO:0007669"/>
    <property type="project" value="InterPro"/>
</dbReference>
<dbReference type="Pfam" id="PF07724">
    <property type="entry name" value="AAA_2"/>
    <property type="match status" value="1"/>
</dbReference>
<dbReference type="SUPFAM" id="SSF52540">
    <property type="entry name" value="P-loop containing nucleoside triphosphate hydrolases"/>
    <property type="match status" value="1"/>
</dbReference>
<evidence type="ECO:0000313" key="7">
    <source>
        <dbReference type="EMBL" id="NDV61405.1"/>
    </source>
</evidence>
<keyword evidence="1" id="KW-0547">Nucleotide-binding</keyword>
<evidence type="ECO:0000256" key="2">
    <source>
        <dbReference type="ARBA" id="ARBA00022840"/>
    </source>
</evidence>
<name>A0A6B2M0U7_9BACT</name>
<feature type="domain" description="Clp ATPase C-terminal" evidence="6">
    <location>
        <begin position="326"/>
        <end position="418"/>
    </location>
</feature>
<dbReference type="InterPro" id="IPR003593">
    <property type="entry name" value="AAA+_ATPase"/>
</dbReference>
<dbReference type="GO" id="GO:0005524">
    <property type="term" value="F:ATP binding"/>
    <property type="evidence" value="ECO:0007669"/>
    <property type="project" value="UniProtKB-KW"/>
</dbReference>
<evidence type="ECO:0000256" key="3">
    <source>
        <dbReference type="ARBA" id="ARBA00023186"/>
    </source>
</evidence>
<protein>
    <submittedName>
        <fullName evidence="7">AAA domain-containing protein</fullName>
    </submittedName>
</protein>
<dbReference type="InterPro" id="IPR019489">
    <property type="entry name" value="Clp_ATPase_C"/>
</dbReference>
<evidence type="ECO:0000256" key="1">
    <source>
        <dbReference type="ARBA" id="ARBA00022741"/>
    </source>
</evidence>
<dbReference type="PANTHER" id="PTHR48102:SF7">
    <property type="entry name" value="ATP-DEPENDENT CLP PROTEASE ATP-BINDING SUBUNIT CLPX-LIKE, MITOCHONDRIAL"/>
    <property type="match status" value="1"/>
</dbReference>
<organism evidence="7 8">
    <name type="scientific">Oceanipulchritudo coccoides</name>
    <dbReference type="NCBI Taxonomy" id="2706888"/>
    <lineage>
        <taxon>Bacteria</taxon>
        <taxon>Pseudomonadati</taxon>
        <taxon>Verrucomicrobiota</taxon>
        <taxon>Opitutia</taxon>
        <taxon>Puniceicoccales</taxon>
        <taxon>Oceanipulchritudinaceae</taxon>
        <taxon>Oceanipulchritudo</taxon>
    </lineage>
</organism>
<dbReference type="SMART" id="SM01086">
    <property type="entry name" value="ClpB_D2-small"/>
    <property type="match status" value="1"/>
</dbReference>
<dbReference type="Pfam" id="PF10431">
    <property type="entry name" value="ClpB_D2-small"/>
    <property type="match status" value="1"/>
</dbReference>
<keyword evidence="3" id="KW-0143">Chaperone</keyword>
<keyword evidence="8" id="KW-1185">Reference proteome</keyword>
<dbReference type="Gene3D" id="1.10.8.60">
    <property type="match status" value="1"/>
</dbReference>
<dbReference type="Proteomes" id="UP000478417">
    <property type="component" value="Unassembled WGS sequence"/>
</dbReference>
<dbReference type="Gene3D" id="3.40.50.300">
    <property type="entry name" value="P-loop containing nucleotide triphosphate hydrolases"/>
    <property type="match status" value="1"/>
</dbReference>
<evidence type="ECO:0000256" key="4">
    <source>
        <dbReference type="SAM" id="MobiDB-lite"/>
    </source>
</evidence>
<reference evidence="7 8" key="1">
    <citation type="submission" date="2020-02" db="EMBL/GenBank/DDBJ databases">
        <title>Albibacoteraceae fam. nov., the first described family within the subdivision 4 Verrucomicrobia.</title>
        <authorList>
            <person name="Xi F."/>
        </authorList>
    </citation>
    <scope>NUCLEOTIDE SEQUENCE [LARGE SCALE GENOMIC DNA]</scope>
    <source>
        <strain evidence="7 8">CK1056</strain>
    </source>
</reference>
<feature type="region of interest" description="Disordered" evidence="4">
    <location>
        <begin position="22"/>
        <end position="55"/>
    </location>
</feature>
<dbReference type="PANTHER" id="PTHR48102">
    <property type="entry name" value="ATP-DEPENDENT CLP PROTEASE ATP-BINDING SUBUNIT CLPX-LIKE, MITOCHONDRIAL-RELATED"/>
    <property type="match status" value="1"/>
</dbReference>
<proteinExistence type="predicted"/>
<dbReference type="InterPro" id="IPR050052">
    <property type="entry name" value="ATP-dep_Clp_protease_ClpX"/>
</dbReference>
<dbReference type="RefSeq" id="WP_163962308.1">
    <property type="nucleotide sequence ID" value="NZ_JAAGNX010000001.1"/>
</dbReference>
<feature type="domain" description="AAA+ ATPase" evidence="5">
    <location>
        <begin position="113"/>
        <end position="280"/>
    </location>
</feature>
<dbReference type="EMBL" id="JAAGNX010000001">
    <property type="protein sequence ID" value="NDV61405.1"/>
    <property type="molecule type" value="Genomic_DNA"/>
</dbReference>
<evidence type="ECO:0000259" key="5">
    <source>
        <dbReference type="SMART" id="SM00382"/>
    </source>
</evidence>
<accession>A0A6B2M0U7</accession>
<dbReference type="InterPro" id="IPR003959">
    <property type="entry name" value="ATPase_AAA_core"/>
</dbReference>
<sequence>MSKDKTPLEELQEKLQDALKSGNVQFAGPFPGNQPGPGAAQTEEVQEPDKEAEETLERIRNFSFKPREIRDYLDRFVIQQQEAKKVLSVAICDHYNHVRQCIDNPKLTERDYHKQNILLLGPTGVGKTFIMRHISKLIGVPFVKADATKFSETGYVGSDVEDLVRDLYKMSGNNTELAQYGIIYIDEIDKIAAASNVAGGKDVSGRGVQINLLKLMEDTDVNLFSPTDMMGQMSAMMEASRGGKPRKRSINTGHILFIVSGAFDKLAESVKKRLEATSIGFGNTQAVVDRDPSEYLHRVETSDLIKYGFEPEFVGRLPVRVACDPLSASDLCEILMSAEDNLLKQYEQDFKGYGIDFKMTTEAVEEIAGRAHKEKTGARGLMTVFERVFRYFKFELPSAGTKSFEVTQETVANPHESLKDLLKANSHMRRNVLAEEIESFSERFQKETGLTVSFSEEARNRLIDIAVDRDKTIRAVCEERFKDLEYGLKIISRNLEETKFEITGAMVENPDSELSKMVVDSFQNKKPEESSDA</sequence>
<comment type="caution">
    <text evidence="7">The sequence shown here is derived from an EMBL/GenBank/DDBJ whole genome shotgun (WGS) entry which is preliminary data.</text>
</comment>
<gene>
    <name evidence="7" type="ORF">G0Q06_02970</name>
</gene>